<keyword evidence="1" id="KW-0472">Membrane</keyword>
<dbReference type="EMBL" id="BSUJ01000001">
    <property type="protein sequence ID" value="GMA21190.1"/>
    <property type="molecule type" value="Genomic_DNA"/>
</dbReference>
<evidence type="ECO:0000256" key="1">
    <source>
        <dbReference type="SAM" id="Phobius"/>
    </source>
</evidence>
<keyword evidence="1" id="KW-0812">Transmembrane</keyword>
<dbReference type="Proteomes" id="UP001157109">
    <property type="component" value="Unassembled WGS sequence"/>
</dbReference>
<evidence type="ECO:0008006" key="4">
    <source>
        <dbReference type="Google" id="ProtNLM"/>
    </source>
</evidence>
<feature type="transmembrane region" description="Helical" evidence="1">
    <location>
        <begin position="62"/>
        <end position="82"/>
    </location>
</feature>
<keyword evidence="3" id="KW-1185">Reference proteome</keyword>
<dbReference type="PANTHER" id="PTHR37309:SF1">
    <property type="entry name" value="SLR0284 PROTEIN"/>
    <property type="match status" value="1"/>
</dbReference>
<feature type="transmembrane region" description="Helical" evidence="1">
    <location>
        <begin position="102"/>
        <end position="124"/>
    </location>
</feature>
<reference evidence="3" key="1">
    <citation type="journal article" date="2019" name="Int. J. Syst. Evol. Microbiol.">
        <title>The Global Catalogue of Microorganisms (GCM) 10K type strain sequencing project: providing services to taxonomists for standard genome sequencing and annotation.</title>
        <authorList>
            <consortium name="The Broad Institute Genomics Platform"/>
            <consortium name="The Broad Institute Genome Sequencing Center for Infectious Disease"/>
            <person name="Wu L."/>
            <person name="Ma J."/>
        </authorList>
    </citation>
    <scope>NUCLEOTIDE SEQUENCE [LARGE SCALE GENOMIC DNA]</scope>
    <source>
        <strain evidence="3">NBRC 105830</strain>
    </source>
</reference>
<comment type="caution">
    <text evidence="2">The sequence shown here is derived from an EMBL/GenBank/DDBJ whole genome shotgun (WGS) entry which is preliminary data.</text>
</comment>
<name>A0ABQ6HRU3_9MICO</name>
<gene>
    <name evidence="2" type="ORF">GCM10025862_32110</name>
</gene>
<feature type="transmembrane region" description="Helical" evidence="1">
    <location>
        <begin position="38"/>
        <end position="55"/>
    </location>
</feature>
<sequence>MRSFAIKTVVNAIALGAAALVVSGIHLGEEANATSTRLLSMVLVAVVFGLVNAVLKPIVVFFSLPAIILTLGLFTWVVNALMLQVTSWLAGPLGLDFHVDHFFWDALLGSIVITLVAMILNVLLPDSIER</sequence>
<proteinExistence type="predicted"/>
<dbReference type="PANTHER" id="PTHR37309">
    <property type="entry name" value="SLR0284 PROTEIN"/>
    <property type="match status" value="1"/>
</dbReference>
<protein>
    <recommendedName>
        <fullName evidence="4">Phage holin family protein</fullName>
    </recommendedName>
</protein>
<dbReference type="Pfam" id="PF04020">
    <property type="entry name" value="Phage_holin_4_2"/>
    <property type="match status" value="1"/>
</dbReference>
<organism evidence="2 3">
    <name type="scientific">Arsenicicoccus piscis</name>
    <dbReference type="NCBI Taxonomy" id="673954"/>
    <lineage>
        <taxon>Bacteria</taxon>
        <taxon>Bacillati</taxon>
        <taxon>Actinomycetota</taxon>
        <taxon>Actinomycetes</taxon>
        <taxon>Micrococcales</taxon>
        <taxon>Intrasporangiaceae</taxon>
        <taxon>Arsenicicoccus</taxon>
    </lineage>
</organism>
<evidence type="ECO:0000313" key="2">
    <source>
        <dbReference type="EMBL" id="GMA21190.1"/>
    </source>
</evidence>
<evidence type="ECO:0000313" key="3">
    <source>
        <dbReference type="Proteomes" id="UP001157109"/>
    </source>
</evidence>
<dbReference type="InterPro" id="IPR007165">
    <property type="entry name" value="Phage_holin_4_2"/>
</dbReference>
<dbReference type="RefSeq" id="WP_241441476.1">
    <property type="nucleotide sequence ID" value="NZ_BSUJ01000001.1"/>
</dbReference>
<accession>A0ABQ6HRU3</accession>
<keyword evidence="1" id="KW-1133">Transmembrane helix</keyword>